<reference evidence="4 5" key="1">
    <citation type="submission" date="2017-10" db="EMBL/GenBank/DDBJ databases">
        <title>Massilia psychrophilum sp. nov., a novel purple-pigmented bacterium isolated from Tianshan glacier, Xinjiang Municipality, China.</title>
        <authorList>
            <person name="Wang H."/>
        </authorList>
    </citation>
    <scope>NUCLEOTIDE SEQUENCE [LARGE SCALE GENOMIC DNA]</scope>
    <source>
        <strain evidence="4 5">JCM 30813</strain>
    </source>
</reference>
<protein>
    <recommendedName>
        <fullName evidence="3">CBS domain-containing protein</fullName>
    </recommendedName>
</protein>
<evidence type="ECO:0000256" key="2">
    <source>
        <dbReference type="SAM" id="Phobius"/>
    </source>
</evidence>
<dbReference type="RefSeq" id="WP_099917754.1">
    <property type="nucleotide sequence ID" value="NZ_BMHS01000038.1"/>
</dbReference>
<dbReference type="PANTHER" id="PTHR33741">
    <property type="entry name" value="TRANSMEMBRANE PROTEIN DDB_G0269096-RELATED"/>
    <property type="match status" value="1"/>
</dbReference>
<accession>A0A2G8SW25</accession>
<dbReference type="OrthoDB" id="9811720at2"/>
<proteinExistence type="predicted"/>
<feature type="transmembrane region" description="Helical" evidence="2">
    <location>
        <begin position="104"/>
        <end position="119"/>
    </location>
</feature>
<evidence type="ECO:0000259" key="3">
    <source>
        <dbReference type="PROSITE" id="PS51371"/>
    </source>
</evidence>
<organism evidence="4 5">
    <name type="scientific">Massilia psychrophila</name>
    <dbReference type="NCBI Taxonomy" id="1603353"/>
    <lineage>
        <taxon>Bacteria</taxon>
        <taxon>Pseudomonadati</taxon>
        <taxon>Pseudomonadota</taxon>
        <taxon>Betaproteobacteria</taxon>
        <taxon>Burkholderiales</taxon>
        <taxon>Oxalobacteraceae</taxon>
        <taxon>Telluria group</taxon>
        <taxon>Massilia</taxon>
    </lineage>
</organism>
<dbReference type="PROSITE" id="PS51371">
    <property type="entry name" value="CBS"/>
    <property type="match status" value="2"/>
</dbReference>
<dbReference type="Gene3D" id="3.10.580.10">
    <property type="entry name" value="CBS-domain"/>
    <property type="match status" value="1"/>
</dbReference>
<dbReference type="SUPFAM" id="SSF54631">
    <property type="entry name" value="CBS-domain pair"/>
    <property type="match status" value="1"/>
</dbReference>
<evidence type="ECO:0000256" key="1">
    <source>
        <dbReference type="PROSITE-ProRule" id="PRU00703"/>
    </source>
</evidence>
<dbReference type="Pfam" id="PF04982">
    <property type="entry name" value="TM_HPP"/>
    <property type="match status" value="1"/>
</dbReference>
<keyword evidence="2" id="KW-0472">Membrane</keyword>
<evidence type="ECO:0000313" key="4">
    <source>
        <dbReference type="EMBL" id="PIL37995.1"/>
    </source>
</evidence>
<dbReference type="EMBL" id="PDOB01000052">
    <property type="protein sequence ID" value="PIL37995.1"/>
    <property type="molecule type" value="Genomic_DNA"/>
</dbReference>
<comment type="caution">
    <text evidence="4">The sequence shown here is derived from an EMBL/GenBank/DDBJ whole genome shotgun (WGS) entry which is preliminary data.</text>
</comment>
<sequence>MAVSHLEWLDKFLPKPNTASRREQLRAGVGAIVGLMLTAFLSYFFLNGVSGMAFLVAPMGASSVLLFGVPASPLAQPWSVFGGNVVSAIVGVTCARLIDNPMLAAPLAGGFAIVGMFLMRCLHPPGGAVALTAVLAGPAVHAAGYEFAFVQVGLNTALMVIAALVYNNLTGRRYPHTQQSGMQPIHDTHDPVPTERVGFTRSDLDAVLREYGQVLDVSRDDLENIIVATEMKAHERRFGIITCGDIMSKDVITVDFSTELKQAWHLLRHHDLHALPVLNKARRVIGIVTQSDFLKHSDLDEYISFAERLRRFLMSSPDTHSEKPEVVGQIMVPNVLAARERTPIVELVPMMSNAGLHYIPIVDDDNRFVGMVSQSDLLASLYEGRLAQLAALTPA</sequence>
<feature type="transmembrane region" description="Helical" evidence="2">
    <location>
        <begin position="52"/>
        <end position="71"/>
    </location>
</feature>
<feature type="transmembrane region" description="Helical" evidence="2">
    <location>
        <begin position="25"/>
        <end position="46"/>
    </location>
</feature>
<dbReference type="Pfam" id="PF00571">
    <property type="entry name" value="CBS"/>
    <property type="match status" value="2"/>
</dbReference>
<feature type="transmembrane region" description="Helical" evidence="2">
    <location>
        <begin position="126"/>
        <end position="143"/>
    </location>
</feature>
<dbReference type="CDD" id="cd04600">
    <property type="entry name" value="CBS_pair_HPP_assoc"/>
    <property type="match status" value="1"/>
</dbReference>
<keyword evidence="2" id="KW-0812">Transmembrane</keyword>
<keyword evidence="1" id="KW-0129">CBS domain</keyword>
<keyword evidence="5" id="KW-1185">Reference proteome</keyword>
<evidence type="ECO:0000313" key="5">
    <source>
        <dbReference type="Proteomes" id="UP000228593"/>
    </source>
</evidence>
<feature type="transmembrane region" description="Helical" evidence="2">
    <location>
        <begin position="149"/>
        <end position="169"/>
    </location>
</feature>
<dbReference type="InterPro" id="IPR000644">
    <property type="entry name" value="CBS_dom"/>
</dbReference>
<name>A0A2G8SW25_9BURK</name>
<dbReference type="PANTHER" id="PTHR33741:SF5">
    <property type="entry name" value="TRANSMEMBRANE PROTEIN DDB_G0269096-RELATED"/>
    <property type="match status" value="1"/>
</dbReference>
<dbReference type="AlphaFoldDB" id="A0A2G8SW25"/>
<keyword evidence="2" id="KW-1133">Transmembrane helix</keyword>
<dbReference type="InterPro" id="IPR058581">
    <property type="entry name" value="TM_HPP"/>
</dbReference>
<feature type="domain" description="CBS" evidence="3">
    <location>
        <begin position="247"/>
        <end position="305"/>
    </location>
</feature>
<dbReference type="InterPro" id="IPR007065">
    <property type="entry name" value="HPP"/>
</dbReference>
<dbReference type="Proteomes" id="UP000228593">
    <property type="component" value="Unassembled WGS sequence"/>
</dbReference>
<gene>
    <name evidence="4" type="ORF">CR103_20350</name>
</gene>
<dbReference type="InterPro" id="IPR046342">
    <property type="entry name" value="CBS_dom_sf"/>
</dbReference>
<feature type="domain" description="CBS" evidence="3">
    <location>
        <begin position="331"/>
        <end position="389"/>
    </location>
</feature>
<dbReference type="SMART" id="SM00116">
    <property type="entry name" value="CBS"/>
    <property type="match status" value="2"/>
</dbReference>